<dbReference type="AlphaFoldDB" id="A0A936NC25"/>
<dbReference type="Gene3D" id="3.40.1620.10">
    <property type="entry name" value="YefM-like domain"/>
    <property type="match status" value="1"/>
</dbReference>
<dbReference type="Proteomes" id="UP000727993">
    <property type="component" value="Unassembled WGS sequence"/>
</dbReference>
<dbReference type="SUPFAM" id="SSF143120">
    <property type="entry name" value="YefM-like"/>
    <property type="match status" value="1"/>
</dbReference>
<accession>A0A936NC25</accession>
<protein>
    <submittedName>
        <fullName evidence="2">Type II toxin-antitoxin system prevent-host-death family antitoxin</fullName>
    </submittedName>
</protein>
<reference evidence="2 3" key="1">
    <citation type="submission" date="2020-10" db="EMBL/GenBank/DDBJ databases">
        <title>Connecting structure to function with the recovery of over 1000 high-quality activated sludge metagenome-assembled genomes encoding full-length rRNA genes using long-read sequencing.</title>
        <authorList>
            <person name="Singleton C.M."/>
            <person name="Petriglieri F."/>
            <person name="Kristensen J.M."/>
            <person name="Kirkegaard R.H."/>
            <person name="Michaelsen T.Y."/>
            <person name="Andersen M.H."/>
            <person name="Karst S.M."/>
            <person name="Dueholm M.S."/>
            <person name="Nielsen P.H."/>
            <person name="Albertsen M."/>
        </authorList>
    </citation>
    <scope>NUCLEOTIDE SEQUENCE [LARGE SCALE GENOMIC DNA]</scope>
    <source>
        <strain evidence="2">Lyne_18-Q3-R50-59_MAXAC.006</strain>
    </source>
</reference>
<dbReference type="EMBL" id="JADJZA010000001">
    <property type="protein sequence ID" value="MBK9296089.1"/>
    <property type="molecule type" value="Genomic_DNA"/>
</dbReference>
<organism evidence="2 3">
    <name type="scientific">Candidatus Neomicrothrix subdominans</name>
    <dbReference type="NCBI Taxonomy" id="2954438"/>
    <lineage>
        <taxon>Bacteria</taxon>
        <taxon>Bacillati</taxon>
        <taxon>Actinomycetota</taxon>
        <taxon>Acidimicrobiia</taxon>
        <taxon>Acidimicrobiales</taxon>
        <taxon>Microthrixaceae</taxon>
        <taxon>Candidatus Neomicrothrix</taxon>
    </lineage>
</organism>
<evidence type="ECO:0000313" key="3">
    <source>
        <dbReference type="Proteomes" id="UP000727993"/>
    </source>
</evidence>
<dbReference type="NCBIfam" id="TIGR01552">
    <property type="entry name" value="phd_fam"/>
    <property type="match status" value="1"/>
</dbReference>
<proteinExistence type="inferred from homology"/>
<evidence type="ECO:0000256" key="1">
    <source>
        <dbReference type="ARBA" id="ARBA00009981"/>
    </source>
</evidence>
<comment type="similarity">
    <text evidence="1">Belongs to the phD/YefM antitoxin family.</text>
</comment>
<name>A0A936NC25_9ACTN</name>
<gene>
    <name evidence="2" type="ORF">IPN02_04285</name>
</gene>
<dbReference type="InterPro" id="IPR036165">
    <property type="entry name" value="YefM-like_sf"/>
</dbReference>
<evidence type="ECO:0000313" key="2">
    <source>
        <dbReference type="EMBL" id="MBK9296089.1"/>
    </source>
</evidence>
<comment type="caution">
    <text evidence="2">The sequence shown here is derived from an EMBL/GenBank/DDBJ whole genome shotgun (WGS) entry which is preliminary data.</text>
</comment>
<sequence length="103" mass="10894">MDQGDGTRPAGTIEIGVRRLRSELAALVRRAGAGERVVITVAGRPVAQLGPVEPTAGPPTLADLIARGDVDAPRRADRPEPSITVPTWAGVRLDTLVREVRGR</sequence>